<proteinExistence type="predicted"/>
<dbReference type="RefSeq" id="WP_167471672.1">
    <property type="nucleotide sequence ID" value="NZ_CP046172.1"/>
</dbReference>
<feature type="transmembrane region" description="Helical" evidence="1">
    <location>
        <begin position="41"/>
        <end position="74"/>
    </location>
</feature>
<gene>
    <name evidence="2" type="ORF">F5544_02550</name>
</gene>
<dbReference type="Proteomes" id="UP000503540">
    <property type="component" value="Chromosome"/>
</dbReference>
<protein>
    <submittedName>
        <fullName evidence="2">Uncharacterized protein</fullName>
    </submittedName>
</protein>
<dbReference type="AlphaFoldDB" id="A0A6G9Y5Q2"/>
<reference evidence="2 3" key="1">
    <citation type="journal article" date="2019" name="ACS Chem. Biol.">
        <title>Identification and Mobilization of a Cryptic Antibiotic Biosynthesis Gene Locus from a Human-Pathogenic Nocardia Isolate.</title>
        <authorList>
            <person name="Herisse M."/>
            <person name="Ishida K."/>
            <person name="Porter J.L."/>
            <person name="Howden B."/>
            <person name="Hertweck C."/>
            <person name="Stinear T.P."/>
            <person name="Pidot S.J."/>
        </authorList>
    </citation>
    <scope>NUCLEOTIDE SEQUENCE [LARGE SCALE GENOMIC DNA]</scope>
    <source>
        <strain evidence="2 3">AUSMDU00012717</strain>
    </source>
</reference>
<keyword evidence="3" id="KW-1185">Reference proteome</keyword>
<dbReference type="KEGG" id="nah:F5544_02550"/>
<feature type="transmembrane region" description="Helical" evidence="1">
    <location>
        <begin position="115"/>
        <end position="133"/>
    </location>
</feature>
<accession>A0A6G9Y5Q2</accession>
<organism evidence="2 3">
    <name type="scientific">Nocardia arthritidis</name>
    <dbReference type="NCBI Taxonomy" id="228602"/>
    <lineage>
        <taxon>Bacteria</taxon>
        <taxon>Bacillati</taxon>
        <taxon>Actinomycetota</taxon>
        <taxon>Actinomycetes</taxon>
        <taxon>Mycobacteriales</taxon>
        <taxon>Nocardiaceae</taxon>
        <taxon>Nocardia</taxon>
    </lineage>
</organism>
<evidence type="ECO:0000313" key="2">
    <source>
        <dbReference type="EMBL" id="QIS08430.1"/>
    </source>
</evidence>
<evidence type="ECO:0000256" key="1">
    <source>
        <dbReference type="SAM" id="Phobius"/>
    </source>
</evidence>
<dbReference type="EMBL" id="CP046172">
    <property type="protein sequence ID" value="QIS08430.1"/>
    <property type="molecule type" value="Genomic_DNA"/>
</dbReference>
<keyword evidence="1" id="KW-0812">Transmembrane</keyword>
<keyword evidence="1" id="KW-0472">Membrane</keyword>
<feature type="transmembrane region" description="Helical" evidence="1">
    <location>
        <begin position="86"/>
        <end position="109"/>
    </location>
</feature>
<evidence type="ECO:0000313" key="3">
    <source>
        <dbReference type="Proteomes" id="UP000503540"/>
    </source>
</evidence>
<keyword evidence="1" id="KW-1133">Transmembrane helix</keyword>
<sequence>MTRFLAVLAGALLVTAVGIMAPVLTIPAAVLVVAGWWFRPAAVAAVLLAIAALAIADTGVLSAAATGLVCTTYLLNTATVTAPAGVVPTTIPSVAGAITFAAAAALSAFLPLNLAWAPIAAPILIIALYTLVIQGLARRSRTGDQPAAPTG</sequence>
<name>A0A6G9Y5Q2_9NOCA</name>